<evidence type="ECO:0008006" key="2">
    <source>
        <dbReference type="Google" id="ProtNLM"/>
    </source>
</evidence>
<organism evidence="1">
    <name type="scientific">marine sediment metagenome</name>
    <dbReference type="NCBI Taxonomy" id="412755"/>
    <lineage>
        <taxon>unclassified sequences</taxon>
        <taxon>metagenomes</taxon>
        <taxon>ecological metagenomes</taxon>
    </lineage>
</organism>
<dbReference type="AlphaFoldDB" id="A0A0F9QAQ7"/>
<dbReference type="SUPFAM" id="SSF47413">
    <property type="entry name" value="lambda repressor-like DNA-binding domains"/>
    <property type="match status" value="1"/>
</dbReference>
<proteinExistence type="predicted"/>
<dbReference type="Gene3D" id="1.10.260.40">
    <property type="entry name" value="lambda repressor-like DNA-binding domains"/>
    <property type="match status" value="1"/>
</dbReference>
<protein>
    <recommendedName>
        <fullName evidence="2">HTH cro/C1-type domain-containing protein</fullName>
    </recommendedName>
</protein>
<comment type="caution">
    <text evidence="1">The sequence shown here is derived from an EMBL/GenBank/DDBJ whole genome shotgun (WGS) entry which is preliminary data.</text>
</comment>
<accession>A0A0F9QAQ7</accession>
<sequence length="85" mass="9868">MPKARNVKKGTIISDIEEDILSQVEIASKHGVTQAYISQLNKELINKKYFDLLKNLYNIMNTKMKFKERPSDNDKEIVKEVQSLL</sequence>
<dbReference type="EMBL" id="LAZR01001754">
    <property type="protein sequence ID" value="KKN39609.1"/>
    <property type="molecule type" value="Genomic_DNA"/>
</dbReference>
<dbReference type="GO" id="GO:0003677">
    <property type="term" value="F:DNA binding"/>
    <property type="evidence" value="ECO:0007669"/>
    <property type="project" value="InterPro"/>
</dbReference>
<name>A0A0F9QAQ7_9ZZZZ</name>
<gene>
    <name evidence="1" type="ORF">LCGC14_0741830</name>
</gene>
<dbReference type="InterPro" id="IPR010982">
    <property type="entry name" value="Lambda_DNA-bd_dom_sf"/>
</dbReference>
<reference evidence="1" key="1">
    <citation type="journal article" date="2015" name="Nature">
        <title>Complex archaea that bridge the gap between prokaryotes and eukaryotes.</title>
        <authorList>
            <person name="Spang A."/>
            <person name="Saw J.H."/>
            <person name="Jorgensen S.L."/>
            <person name="Zaremba-Niedzwiedzka K."/>
            <person name="Martijn J."/>
            <person name="Lind A.E."/>
            <person name="van Eijk R."/>
            <person name="Schleper C."/>
            <person name="Guy L."/>
            <person name="Ettema T.J."/>
        </authorList>
    </citation>
    <scope>NUCLEOTIDE SEQUENCE</scope>
</reference>
<evidence type="ECO:0000313" key="1">
    <source>
        <dbReference type="EMBL" id="KKN39609.1"/>
    </source>
</evidence>